<dbReference type="GeneID" id="110724518"/>
<dbReference type="SUPFAM" id="SSF52540">
    <property type="entry name" value="P-loop containing nucleoside triphosphate hydrolases"/>
    <property type="match status" value="1"/>
</dbReference>
<keyword evidence="6" id="KW-1185">Reference proteome</keyword>
<dbReference type="Gene3D" id="3.40.50.300">
    <property type="entry name" value="P-loop containing nucleotide triphosphate hydrolases"/>
    <property type="match status" value="1"/>
</dbReference>
<dbReference type="OMA" id="DVWVVTL"/>
<evidence type="ECO:0000313" key="5">
    <source>
        <dbReference type="EnsemblPlants" id="AUR62014516-RA:cds"/>
    </source>
</evidence>
<gene>
    <name evidence="5" type="primary">LOC110724518</name>
</gene>
<dbReference type="Proteomes" id="UP000596660">
    <property type="component" value="Unplaced"/>
</dbReference>
<name>A0A803LKL9_CHEQI</name>
<dbReference type="RefSeq" id="XP_021759630.1">
    <property type="nucleotide sequence ID" value="XM_021903938.1"/>
</dbReference>
<reference evidence="5" key="2">
    <citation type="submission" date="2021-03" db="UniProtKB">
        <authorList>
            <consortium name="EnsemblPlants"/>
        </authorList>
    </citation>
    <scope>IDENTIFICATION</scope>
</reference>
<accession>A0A803LKL9</accession>
<dbReference type="KEGG" id="cqi:110724518"/>
<dbReference type="InterPro" id="IPR000863">
    <property type="entry name" value="Sulfotransferase_dom"/>
</dbReference>
<reference evidence="5" key="1">
    <citation type="journal article" date="2017" name="Nature">
        <title>The genome of Chenopodium quinoa.</title>
        <authorList>
            <person name="Jarvis D.E."/>
            <person name="Ho Y.S."/>
            <person name="Lightfoot D.J."/>
            <person name="Schmoeckel S.M."/>
            <person name="Li B."/>
            <person name="Borm T.J.A."/>
            <person name="Ohyanagi H."/>
            <person name="Mineta K."/>
            <person name="Michell C.T."/>
            <person name="Saber N."/>
            <person name="Kharbatia N.M."/>
            <person name="Rupper R.R."/>
            <person name="Sharp A.R."/>
            <person name="Dally N."/>
            <person name="Boughton B.A."/>
            <person name="Woo Y.H."/>
            <person name="Gao G."/>
            <person name="Schijlen E.G.W.M."/>
            <person name="Guo X."/>
            <person name="Momin A.A."/>
            <person name="Negrao S."/>
            <person name="Al-Babili S."/>
            <person name="Gehring C."/>
            <person name="Roessner U."/>
            <person name="Jung C."/>
            <person name="Murphy K."/>
            <person name="Arold S.T."/>
            <person name="Gojobori T."/>
            <person name="van der Linden C.G."/>
            <person name="van Loo E.N."/>
            <person name="Jellen E.N."/>
            <person name="Maughan P.J."/>
            <person name="Tester M."/>
        </authorList>
    </citation>
    <scope>NUCLEOTIDE SEQUENCE [LARGE SCALE GENOMIC DNA]</scope>
    <source>
        <strain evidence="5">cv. PI 614886</strain>
    </source>
</reference>
<dbReference type="EC" id="2.8.2.-" evidence="3"/>
<protein>
    <recommendedName>
        <fullName evidence="3">Sulfotransferase</fullName>
        <ecNumber evidence="3">2.8.2.-</ecNumber>
    </recommendedName>
</protein>
<evidence type="ECO:0000256" key="3">
    <source>
        <dbReference type="RuleBase" id="RU361155"/>
    </source>
</evidence>
<dbReference type="PANTHER" id="PTHR11783">
    <property type="entry name" value="SULFOTRANSFERASE SULT"/>
    <property type="match status" value="1"/>
</dbReference>
<dbReference type="GO" id="GO:0008146">
    <property type="term" value="F:sulfotransferase activity"/>
    <property type="evidence" value="ECO:0007669"/>
    <property type="project" value="InterPro"/>
</dbReference>
<evidence type="ECO:0000256" key="1">
    <source>
        <dbReference type="ARBA" id="ARBA00005771"/>
    </source>
</evidence>
<dbReference type="Gramene" id="AUR62014516-RA">
    <property type="protein sequence ID" value="AUR62014516-RA:cds"/>
    <property type="gene ID" value="AUR62014516"/>
</dbReference>
<dbReference type="AlphaFoldDB" id="A0A803LKL9"/>
<keyword evidence="2 3" id="KW-0808">Transferase</keyword>
<evidence type="ECO:0000256" key="2">
    <source>
        <dbReference type="ARBA" id="ARBA00022679"/>
    </source>
</evidence>
<comment type="similarity">
    <text evidence="1 3">Belongs to the sulfotransferase 1 family.</text>
</comment>
<proteinExistence type="inferred from homology"/>
<evidence type="ECO:0000259" key="4">
    <source>
        <dbReference type="Pfam" id="PF00685"/>
    </source>
</evidence>
<sequence>MLQRHFLAQDTDIIIAGLMKVGTTWLKSLLFATVNRIHHPIDQSPLLNTNPHELVHSLEALYSGAFDYPCYHHLNELTSPRLFNIHLSYTSLPESIKTSKCRILYICRNPFDTLVSLYYFCIKSMKKQFGENFKSPSMEDFFEEVYDGKHPCGPFFEHVIGFWKASLEHPDKVLFLKYEDLKDDPVSQLKKLANFIGKPFSPREESDGVIHEIIDLCSIKNMKELEVNKGTEMVMKSLENKIFFRKGEVGDWINHFTPNMVERMNKLMQDKLEGTGLCFKLLPQPYSYKANLQ</sequence>
<dbReference type="InterPro" id="IPR027417">
    <property type="entry name" value="P-loop_NTPase"/>
</dbReference>
<organism evidence="5 6">
    <name type="scientific">Chenopodium quinoa</name>
    <name type="common">Quinoa</name>
    <dbReference type="NCBI Taxonomy" id="63459"/>
    <lineage>
        <taxon>Eukaryota</taxon>
        <taxon>Viridiplantae</taxon>
        <taxon>Streptophyta</taxon>
        <taxon>Embryophyta</taxon>
        <taxon>Tracheophyta</taxon>
        <taxon>Spermatophyta</taxon>
        <taxon>Magnoliopsida</taxon>
        <taxon>eudicotyledons</taxon>
        <taxon>Gunneridae</taxon>
        <taxon>Pentapetalae</taxon>
        <taxon>Caryophyllales</taxon>
        <taxon>Chenopodiaceae</taxon>
        <taxon>Chenopodioideae</taxon>
        <taxon>Atripliceae</taxon>
        <taxon>Chenopodium</taxon>
    </lineage>
</organism>
<dbReference type="EnsemblPlants" id="AUR62014516-RA">
    <property type="protein sequence ID" value="AUR62014516-RA:cds"/>
    <property type="gene ID" value="AUR62014516"/>
</dbReference>
<evidence type="ECO:0000313" key="6">
    <source>
        <dbReference type="Proteomes" id="UP000596660"/>
    </source>
</evidence>
<dbReference type="OrthoDB" id="205623at2759"/>
<dbReference type="Pfam" id="PF00685">
    <property type="entry name" value="Sulfotransfer_1"/>
    <property type="match status" value="1"/>
</dbReference>
<feature type="domain" description="Sulfotransferase" evidence="4">
    <location>
        <begin position="10"/>
        <end position="276"/>
    </location>
</feature>